<dbReference type="OMA" id="CNATLIE"/>
<dbReference type="CDD" id="cd07688">
    <property type="entry name" value="IgC_TCR_alpha"/>
    <property type="match status" value="1"/>
</dbReference>
<evidence type="ECO:0000259" key="1">
    <source>
        <dbReference type="Pfam" id="PF09291"/>
    </source>
</evidence>
<dbReference type="Pfam" id="PF09291">
    <property type="entry name" value="DUF1968"/>
    <property type="match status" value="1"/>
</dbReference>
<name>A0A4W2D5P0_BOBOX</name>
<feature type="domain" description="T-cell receptor alpha chain constant" evidence="1">
    <location>
        <begin position="91"/>
        <end position="174"/>
    </location>
</feature>
<dbReference type="Gene3D" id="2.60.40.10">
    <property type="entry name" value="Immunoglobulins"/>
    <property type="match status" value="1"/>
</dbReference>
<sequence>MLGKDGLKCFLSSSPFSGTTIQFCGHTTLCFHLCASFGRDGGAPAPSTWWKGLGGICKAVYGGVTQGGSERLLFGKGTKLTVNPQVKDPNPTVYQLRSPQSSDTSVCLFTDFDSNQVNMEKIMGSEGSTVHKTNSTVLNMEILGSKSNGIVTWGNTSDAGCEYTFNETIPFASSLEISCNAKLVEKSFETDINLNSQNLSVIVFRILLLKVVGFNLLMTLRLWSS</sequence>
<dbReference type="SUPFAM" id="SSF48726">
    <property type="entry name" value="Immunoglobulin"/>
    <property type="match status" value="1"/>
</dbReference>
<accession>A0A4W2D5P0</accession>
<dbReference type="STRING" id="30522.A0A4W2D5P0"/>
<reference evidence="2 3" key="1">
    <citation type="submission" date="2018-11" db="EMBL/GenBank/DDBJ databases">
        <title>Haplotype-resolved cattle genomes.</title>
        <authorList>
            <person name="Low W.Y."/>
            <person name="Tearle R."/>
            <person name="Bickhart D.M."/>
            <person name="Rosen B.D."/>
            <person name="Koren S."/>
            <person name="Rhie A."/>
            <person name="Hiendleder S."/>
            <person name="Phillippy A.M."/>
            <person name="Smith T.P.L."/>
            <person name="Williams J.L."/>
        </authorList>
    </citation>
    <scope>NUCLEOTIDE SEQUENCE [LARGE SCALE GENOMIC DNA]</scope>
</reference>
<dbReference type="InterPro" id="IPR036179">
    <property type="entry name" value="Ig-like_dom_sf"/>
</dbReference>
<organism evidence="2 3">
    <name type="scientific">Bos indicus x Bos taurus</name>
    <name type="common">Hybrid cattle</name>
    <dbReference type="NCBI Taxonomy" id="30522"/>
    <lineage>
        <taxon>Eukaryota</taxon>
        <taxon>Metazoa</taxon>
        <taxon>Chordata</taxon>
        <taxon>Craniata</taxon>
        <taxon>Vertebrata</taxon>
        <taxon>Euteleostomi</taxon>
        <taxon>Mammalia</taxon>
        <taxon>Eutheria</taxon>
        <taxon>Laurasiatheria</taxon>
        <taxon>Artiodactyla</taxon>
        <taxon>Ruminantia</taxon>
        <taxon>Pecora</taxon>
        <taxon>Bovidae</taxon>
        <taxon>Bovinae</taxon>
        <taxon>Bos</taxon>
    </lineage>
</organism>
<reference evidence="2" key="2">
    <citation type="submission" date="2025-08" db="UniProtKB">
        <authorList>
            <consortium name="Ensembl"/>
        </authorList>
    </citation>
    <scope>IDENTIFICATION</scope>
</reference>
<proteinExistence type="predicted"/>
<reference evidence="2" key="3">
    <citation type="submission" date="2025-09" db="UniProtKB">
        <authorList>
            <consortium name="Ensembl"/>
        </authorList>
    </citation>
    <scope>IDENTIFICATION</scope>
</reference>
<protein>
    <recommendedName>
        <fullName evidence="1">T-cell receptor alpha chain constant domain-containing protein</fullName>
    </recommendedName>
</protein>
<dbReference type="Proteomes" id="UP000314981">
    <property type="component" value="Chromosome 10"/>
</dbReference>
<keyword evidence="3" id="KW-1185">Reference proteome</keyword>
<dbReference type="Ensembl" id="ENSBIXT00000033214.1">
    <property type="protein sequence ID" value="ENSBIXP00000019549.1"/>
    <property type="gene ID" value="ENSBIXG00000023142.1"/>
</dbReference>
<evidence type="ECO:0000313" key="2">
    <source>
        <dbReference type="Ensembl" id="ENSBIXP00000019549.1"/>
    </source>
</evidence>
<evidence type="ECO:0000313" key="3">
    <source>
        <dbReference type="Proteomes" id="UP000314981"/>
    </source>
</evidence>
<dbReference type="AlphaFoldDB" id="A0A4W2D5P0"/>
<dbReference type="InterPro" id="IPR015370">
    <property type="entry name" value="TCR_alpha_C"/>
</dbReference>
<dbReference type="InterPro" id="IPR013783">
    <property type="entry name" value="Ig-like_fold"/>
</dbReference>